<dbReference type="AlphaFoldDB" id="A0AAP0CI59"/>
<evidence type="ECO:0000313" key="8">
    <source>
        <dbReference type="EMBL" id="KAK9053679.1"/>
    </source>
</evidence>
<evidence type="ECO:0008006" key="10">
    <source>
        <dbReference type="Google" id="ProtNLM"/>
    </source>
</evidence>
<reference evidence="8 9" key="1">
    <citation type="submission" date="2024-04" db="EMBL/GenBank/DDBJ databases">
        <title>The reference genome of an endangered Asteraceae, Deinandra increscens subsp. villosa, native to the Central Coast of California.</title>
        <authorList>
            <person name="Guilliams M."/>
            <person name="Hasenstab-Lehman K."/>
            <person name="Meyer R."/>
            <person name="Mcevoy S."/>
        </authorList>
    </citation>
    <scope>NUCLEOTIDE SEQUENCE [LARGE SCALE GENOMIC DNA]</scope>
    <source>
        <tissue evidence="8">Leaf</tissue>
    </source>
</reference>
<keyword evidence="5 7" id="KW-1133">Transmembrane helix</keyword>
<dbReference type="PANTHER" id="PTHR16318">
    <property type="entry name" value="GAMMA-SECRETASE SUBUNIT PEN-2"/>
    <property type="match status" value="1"/>
</dbReference>
<feature type="transmembrane region" description="Helical" evidence="7">
    <location>
        <begin position="73"/>
        <end position="93"/>
    </location>
</feature>
<feature type="transmembrane region" description="Helical" evidence="7">
    <location>
        <begin position="105"/>
        <end position="128"/>
    </location>
</feature>
<name>A0AAP0CI59_9ASTR</name>
<dbReference type="EMBL" id="JBCNJP010000025">
    <property type="protein sequence ID" value="KAK9053679.1"/>
    <property type="molecule type" value="Genomic_DNA"/>
</dbReference>
<keyword evidence="6 7" id="KW-0472">Membrane</keyword>
<evidence type="ECO:0000256" key="3">
    <source>
        <dbReference type="ARBA" id="ARBA00022692"/>
    </source>
</evidence>
<dbReference type="PANTHER" id="PTHR16318:SF0">
    <property type="entry name" value="GAMMA-SECRETASE SUBUNIT PEN-2"/>
    <property type="match status" value="1"/>
</dbReference>
<comment type="similarity">
    <text evidence="2">Belongs to the PEN-2 family.</text>
</comment>
<proteinExistence type="inferred from homology"/>
<keyword evidence="4" id="KW-0914">Notch signaling pathway</keyword>
<dbReference type="GO" id="GO:0070765">
    <property type="term" value="C:gamma-secretase complex"/>
    <property type="evidence" value="ECO:0007669"/>
    <property type="project" value="TreeGrafter"/>
</dbReference>
<evidence type="ECO:0000313" key="9">
    <source>
        <dbReference type="Proteomes" id="UP001408789"/>
    </source>
</evidence>
<comment type="subcellular location">
    <subcellularLocation>
        <location evidence="1">Membrane</location>
        <topology evidence="1">Multi-pass membrane protein</topology>
    </subcellularLocation>
</comment>
<evidence type="ECO:0000256" key="4">
    <source>
        <dbReference type="ARBA" id="ARBA00022976"/>
    </source>
</evidence>
<keyword evidence="9" id="KW-1185">Reference proteome</keyword>
<dbReference type="Proteomes" id="UP001408789">
    <property type="component" value="Unassembled WGS sequence"/>
</dbReference>
<dbReference type="Pfam" id="PF10251">
    <property type="entry name" value="PEN-2"/>
    <property type="match status" value="1"/>
</dbReference>
<evidence type="ECO:0000256" key="2">
    <source>
        <dbReference type="ARBA" id="ARBA00009607"/>
    </source>
</evidence>
<dbReference type="GO" id="GO:0007219">
    <property type="term" value="P:Notch signaling pathway"/>
    <property type="evidence" value="ECO:0007669"/>
    <property type="project" value="UniProtKB-KW"/>
</dbReference>
<evidence type="ECO:0000256" key="6">
    <source>
        <dbReference type="ARBA" id="ARBA00023136"/>
    </source>
</evidence>
<protein>
    <recommendedName>
        <fullName evidence="10">Gamma-secretase subunit PEN-2</fullName>
    </recommendedName>
</protein>
<organism evidence="8 9">
    <name type="scientific">Deinandra increscens subsp. villosa</name>
    <dbReference type="NCBI Taxonomy" id="3103831"/>
    <lineage>
        <taxon>Eukaryota</taxon>
        <taxon>Viridiplantae</taxon>
        <taxon>Streptophyta</taxon>
        <taxon>Embryophyta</taxon>
        <taxon>Tracheophyta</taxon>
        <taxon>Spermatophyta</taxon>
        <taxon>Magnoliopsida</taxon>
        <taxon>eudicotyledons</taxon>
        <taxon>Gunneridae</taxon>
        <taxon>Pentapetalae</taxon>
        <taxon>asterids</taxon>
        <taxon>campanulids</taxon>
        <taxon>Asterales</taxon>
        <taxon>Asteraceae</taxon>
        <taxon>Asteroideae</taxon>
        <taxon>Heliantheae alliance</taxon>
        <taxon>Madieae</taxon>
        <taxon>Madiinae</taxon>
        <taxon>Deinandra</taxon>
    </lineage>
</organism>
<sequence>MMERSREIMERSSEEGIPSEAAVLINPRHDQNANLNPIIASSSSSSSLRPEWPTIDGPLGLSEQDSVGYARKFFGFGFLLLPLLWAVNCYYFWPVLRHSTSFPRIRPYVVGSAIGFTVFSAMLASWAVTFTVGGERLFGHAWDELVMYNVADRYGLTGIF</sequence>
<gene>
    <name evidence="8" type="ORF">SSX86_024753</name>
</gene>
<keyword evidence="3 7" id="KW-0812">Transmembrane</keyword>
<evidence type="ECO:0000256" key="7">
    <source>
        <dbReference type="SAM" id="Phobius"/>
    </source>
</evidence>
<comment type="caution">
    <text evidence="8">The sequence shown here is derived from an EMBL/GenBank/DDBJ whole genome shotgun (WGS) entry which is preliminary data.</text>
</comment>
<accession>A0AAP0CI59</accession>
<evidence type="ECO:0000256" key="5">
    <source>
        <dbReference type="ARBA" id="ARBA00022989"/>
    </source>
</evidence>
<evidence type="ECO:0000256" key="1">
    <source>
        <dbReference type="ARBA" id="ARBA00004141"/>
    </source>
</evidence>
<dbReference type="InterPro" id="IPR019379">
    <property type="entry name" value="Gamma_Secretase_Asp_P_PEN2"/>
</dbReference>